<dbReference type="PANTHER" id="PTHR14187">
    <property type="entry name" value="ALPHA KINASE/ELONGATION FACTOR 2 KINASE"/>
    <property type="match status" value="1"/>
</dbReference>
<dbReference type="OrthoDB" id="2963168at2759"/>
<dbReference type="EMBL" id="QGMF01000550">
    <property type="protein sequence ID" value="TVY15153.1"/>
    <property type="molecule type" value="Genomic_DNA"/>
</dbReference>
<dbReference type="AlphaFoldDB" id="A0A8T9B9V8"/>
<keyword evidence="2" id="KW-1185">Reference proteome</keyword>
<dbReference type="PANTHER" id="PTHR14187:SF81">
    <property type="entry name" value="HSP70 FAMILY PROTEIN (AFU_ORTHOLOGUE AFUA_4G14040)"/>
    <property type="match status" value="1"/>
</dbReference>
<dbReference type="SUPFAM" id="SSF53067">
    <property type="entry name" value="Actin-like ATPase domain"/>
    <property type="match status" value="1"/>
</dbReference>
<proteinExistence type="predicted"/>
<evidence type="ECO:0000313" key="2">
    <source>
        <dbReference type="Proteomes" id="UP000469559"/>
    </source>
</evidence>
<evidence type="ECO:0000313" key="1">
    <source>
        <dbReference type="EMBL" id="TVY15153.1"/>
    </source>
</evidence>
<accession>A0A8T9B9V8</accession>
<protein>
    <submittedName>
        <fullName evidence="1">Uncharacterized protein</fullName>
    </submittedName>
</protein>
<dbReference type="Proteomes" id="UP000469559">
    <property type="component" value="Unassembled WGS sequence"/>
</dbReference>
<name>A0A8T9B9V8_9HELO</name>
<gene>
    <name evidence="1" type="ORF">LARI1_G006422</name>
</gene>
<sequence>MQTLFDPVIADITSLLSEQVEEAKAKKNATIDRVILVGGFAESPYLYNALEEWCWQNGDIVLIRPANPQAAVVRGAALRGLEGLAPRIKHARRHYGTCTAEPFRNHIDPEDRSFISEMNNRNYCSGRMQWLVSKASNGLRVQGAFRTISRTREYFPGREQIYEDKLYSCSLMEAPEYDNHTRIEIVGVIKTRLPANFDFGARLYSEFNSRLGRHVPQFSYQTQVVFGSKGSNLTFKTIVNDIVVSTAEIVFDQS</sequence>
<dbReference type="InterPro" id="IPR043129">
    <property type="entry name" value="ATPase_NBD"/>
</dbReference>
<organism evidence="1 2">
    <name type="scientific">Lachnellula arida</name>
    <dbReference type="NCBI Taxonomy" id="1316785"/>
    <lineage>
        <taxon>Eukaryota</taxon>
        <taxon>Fungi</taxon>
        <taxon>Dikarya</taxon>
        <taxon>Ascomycota</taxon>
        <taxon>Pezizomycotina</taxon>
        <taxon>Leotiomycetes</taxon>
        <taxon>Helotiales</taxon>
        <taxon>Lachnaceae</taxon>
        <taxon>Lachnellula</taxon>
    </lineage>
</organism>
<comment type="caution">
    <text evidence="1">The sequence shown here is derived from an EMBL/GenBank/DDBJ whole genome shotgun (WGS) entry which is preliminary data.</text>
</comment>
<reference evidence="1 2" key="1">
    <citation type="submission" date="2018-05" db="EMBL/GenBank/DDBJ databases">
        <title>Whole genome sequencing for identification of molecular markers to develop diagnostic detection tools for the regulated plant pathogen Lachnellula willkommii.</title>
        <authorList>
            <person name="Giroux E."/>
            <person name="Bilodeau G."/>
        </authorList>
    </citation>
    <scope>NUCLEOTIDE SEQUENCE [LARGE SCALE GENOMIC DNA]</scope>
    <source>
        <strain evidence="1 2">CBS 203.66</strain>
    </source>
</reference>